<feature type="compositionally biased region" description="Basic and acidic residues" evidence="1">
    <location>
        <begin position="311"/>
        <end position="322"/>
    </location>
</feature>
<comment type="caution">
    <text evidence="2">The sequence shown here is derived from an EMBL/GenBank/DDBJ whole genome shotgun (WGS) entry which is preliminary data.</text>
</comment>
<feature type="compositionally biased region" description="Polar residues" evidence="1">
    <location>
        <begin position="256"/>
        <end position="275"/>
    </location>
</feature>
<feature type="compositionally biased region" description="Polar residues" evidence="1">
    <location>
        <begin position="19"/>
        <end position="33"/>
    </location>
</feature>
<reference evidence="2" key="1">
    <citation type="submission" date="2022-03" db="EMBL/GenBank/DDBJ databases">
        <authorList>
            <person name="Sayadi A."/>
        </authorList>
    </citation>
    <scope>NUCLEOTIDE SEQUENCE</scope>
</reference>
<organism evidence="2 3">
    <name type="scientific">Acanthoscelides obtectus</name>
    <name type="common">Bean weevil</name>
    <name type="synonym">Bruchus obtectus</name>
    <dbReference type="NCBI Taxonomy" id="200917"/>
    <lineage>
        <taxon>Eukaryota</taxon>
        <taxon>Metazoa</taxon>
        <taxon>Ecdysozoa</taxon>
        <taxon>Arthropoda</taxon>
        <taxon>Hexapoda</taxon>
        <taxon>Insecta</taxon>
        <taxon>Pterygota</taxon>
        <taxon>Neoptera</taxon>
        <taxon>Endopterygota</taxon>
        <taxon>Coleoptera</taxon>
        <taxon>Polyphaga</taxon>
        <taxon>Cucujiformia</taxon>
        <taxon>Chrysomeloidea</taxon>
        <taxon>Chrysomelidae</taxon>
        <taxon>Bruchinae</taxon>
        <taxon>Bruchini</taxon>
        <taxon>Acanthoscelides</taxon>
    </lineage>
</organism>
<protein>
    <submittedName>
        <fullName evidence="2">Uncharacterized protein</fullName>
    </submittedName>
</protein>
<keyword evidence="3" id="KW-1185">Reference proteome</keyword>
<sequence>MTIISLFRGQKDDHHSKNRSSSLESSCSAHTDSDITQIRPCDVKERRGSYTADNIVKASLTIPVHPQVASYTVDNEDIPYIEDDTVKQAPAVPPRRTRNYSTGSESSIASIQPITGSISLIHGYDSAIGSSTACSSSIQNTPSSISSVVDTGGIHSPPSWACSPPTSPDSTTTTANYIPDESHAQRGISKAPRDSTSTSAGYVTDESHAQRGLSKTTTSDEAHVQRGMSRASRDGTTTSDEAHVQRGVSRAPRVSNIASEASSVLQRIQTSSSDSGYKKTHMGFPMPEREPRINTSISSIGSAVMKSRTADFEKISKTDPGKPKAAPAGTSSTSTSSDRDKKKYVKRRYTDSRHQTTHIPDSEYLESTTAQCKGPEKVGNAQAGPVYKRRELISSVPTK</sequence>
<feature type="region of interest" description="Disordered" evidence="1">
    <location>
        <begin position="1"/>
        <end position="33"/>
    </location>
</feature>
<feature type="region of interest" description="Disordered" evidence="1">
    <location>
        <begin position="145"/>
        <end position="293"/>
    </location>
</feature>
<gene>
    <name evidence="2" type="ORF">ACAOBT_LOCUS17418</name>
</gene>
<dbReference type="OrthoDB" id="10024839at2759"/>
<feature type="region of interest" description="Disordered" evidence="1">
    <location>
        <begin position="311"/>
        <end position="399"/>
    </location>
</feature>
<dbReference type="EMBL" id="CAKOFQ010007005">
    <property type="protein sequence ID" value="CAH1986742.1"/>
    <property type="molecule type" value="Genomic_DNA"/>
</dbReference>
<dbReference type="Proteomes" id="UP001152888">
    <property type="component" value="Unassembled WGS sequence"/>
</dbReference>
<name>A0A9P0L987_ACAOB</name>
<accession>A0A9P0L987</accession>
<evidence type="ECO:0000313" key="2">
    <source>
        <dbReference type="EMBL" id="CAH1986742.1"/>
    </source>
</evidence>
<evidence type="ECO:0000313" key="3">
    <source>
        <dbReference type="Proteomes" id="UP001152888"/>
    </source>
</evidence>
<proteinExistence type="predicted"/>
<dbReference type="AlphaFoldDB" id="A0A9P0L987"/>
<evidence type="ECO:0000256" key="1">
    <source>
        <dbReference type="SAM" id="MobiDB-lite"/>
    </source>
</evidence>